<feature type="transmembrane region" description="Helical" evidence="1">
    <location>
        <begin position="94"/>
        <end position="121"/>
    </location>
</feature>
<keyword evidence="1" id="KW-1133">Transmembrane helix</keyword>
<keyword evidence="1" id="KW-0812">Transmembrane</keyword>
<proteinExistence type="predicted"/>
<dbReference type="Proteomes" id="UP000199599">
    <property type="component" value="Unassembled WGS sequence"/>
</dbReference>
<dbReference type="STRING" id="1505723.SAMN04487792_0590"/>
<reference evidence="3" key="1">
    <citation type="submission" date="2016-10" db="EMBL/GenBank/DDBJ databases">
        <authorList>
            <person name="Varghese N."/>
            <person name="Submissions S."/>
        </authorList>
    </citation>
    <scope>NUCLEOTIDE SEQUENCE [LARGE SCALE GENOMIC DNA]</scope>
    <source>
        <strain evidence="3">R-53102</strain>
    </source>
</reference>
<dbReference type="EMBL" id="FOMN01000002">
    <property type="protein sequence ID" value="SFD37938.1"/>
    <property type="molecule type" value="Genomic_DNA"/>
</dbReference>
<sequence>MISNINNYILIFLNKSNLNAKRILTLYIDALLLIPLCFGSFLFFVLTIMKQNMPVILAKFPIISIEIIIAITDFLLGYYLWLKKDELIANPKNYHFFMLCQAVSQLMVGNILCLILAIFGLLRISSFKEKYQAENKLIKNISVICLIAFSLCFVLFICLDIKNSRY</sequence>
<organism evidence="2 3">
    <name type="scientific">Lactobacillus bombicola</name>
    <dbReference type="NCBI Taxonomy" id="1505723"/>
    <lineage>
        <taxon>Bacteria</taxon>
        <taxon>Bacillati</taxon>
        <taxon>Bacillota</taxon>
        <taxon>Bacilli</taxon>
        <taxon>Lactobacillales</taxon>
        <taxon>Lactobacillaceae</taxon>
        <taxon>Lactobacillus</taxon>
    </lineage>
</organism>
<protein>
    <submittedName>
        <fullName evidence="2">Uncharacterized protein</fullName>
    </submittedName>
</protein>
<feature type="transmembrane region" description="Helical" evidence="1">
    <location>
        <begin position="24"/>
        <end position="48"/>
    </location>
</feature>
<feature type="transmembrane region" description="Helical" evidence="1">
    <location>
        <begin position="141"/>
        <end position="161"/>
    </location>
</feature>
<feature type="transmembrane region" description="Helical" evidence="1">
    <location>
        <begin position="60"/>
        <end position="82"/>
    </location>
</feature>
<evidence type="ECO:0000256" key="1">
    <source>
        <dbReference type="SAM" id="Phobius"/>
    </source>
</evidence>
<evidence type="ECO:0000313" key="3">
    <source>
        <dbReference type="Proteomes" id="UP000199599"/>
    </source>
</evidence>
<dbReference type="RefSeq" id="WP_090092597.1">
    <property type="nucleotide sequence ID" value="NZ_NPNG01000001.1"/>
</dbReference>
<accession>A0A1I1S043</accession>
<gene>
    <name evidence="2" type="ORF">SAMN04487792_0590</name>
</gene>
<dbReference type="AlphaFoldDB" id="A0A1I1S043"/>
<name>A0A1I1S043_9LACO</name>
<evidence type="ECO:0000313" key="2">
    <source>
        <dbReference type="EMBL" id="SFD37938.1"/>
    </source>
</evidence>
<keyword evidence="1" id="KW-0472">Membrane</keyword>